<reference evidence="3" key="3">
    <citation type="submission" date="2022-06" db="UniProtKB">
        <authorList>
            <consortium name="EnsemblMetazoa"/>
        </authorList>
    </citation>
    <scope>IDENTIFICATION</scope>
</reference>
<dbReference type="InterPro" id="IPR035974">
    <property type="entry name" value="Rap/Ran-GAP_sf"/>
</dbReference>
<dbReference type="EMBL" id="WVUK01000066">
    <property type="protein sequence ID" value="KAF7488076.1"/>
    <property type="molecule type" value="Genomic_DNA"/>
</dbReference>
<organism evidence="2">
    <name type="scientific">Sarcoptes scabiei</name>
    <name type="common">Itch mite</name>
    <name type="synonym">Acarus scabiei</name>
    <dbReference type="NCBI Taxonomy" id="52283"/>
    <lineage>
        <taxon>Eukaryota</taxon>
        <taxon>Metazoa</taxon>
        <taxon>Ecdysozoa</taxon>
        <taxon>Arthropoda</taxon>
        <taxon>Chelicerata</taxon>
        <taxon>Arachnida</taxon>
        <taxon>Acari</taxon>
        <taxon>Acariformes</taxon>
        <taxon>Sarcoptiformes</taxon>
        <taxon>Astigmata</taxon>
        <taxon>Psoroptidia</taxon>
        <taxon>Sarcoptoidea</taxon>
        <taxon>Sarcoptidae</taxon>
        <taxon>Sarcoptinae</taxon>
        <taxon>Sarcoptes</taxon>
    </lineage>
</organism>
<name>A0A834R3M3_SARSC</name>
<protein>
    <submittedName>
        <fullName evidence="2">Ral GTPase-activating protein subunit beta</fullName>
    </submittedName>
</protein>
<reference evidence="2" key="2">
    <citation type="submission" date="2020-01" db="EMBL/GenBank/DDBJ databases">
        <authorList>
            <person name="Korhonen P.K.K."/>
            <person name="Guangxu M.G."/>
            <person name="Wang T.W."/>
            <person name="Stroehlein A.J.S."/>
            <person name="Young N.D."/>
            <person name="Ang C.-S.A."/>
            <person name="Fernando D.W.F."/>
            <person name="Lu H.L."/>
            <person name="Taylor S.T."/>
            <person name="Ehtesham M.E.M."/>
            <person name="Najaraj S.H.N."/>
            <person name="Harsha G.H.G."/>
            <person name="Madugundu A.M."/>
            <person name="Renuse S.R."/>
            <person name="Holt D.H."/>
            <person name="Pandey A.P."/>
            <person name="Papenfuss A.P."/>
            <person name="Gasser R.B.G."/>
            <person name="Fischer K.F."/>
        </authorList>
    </citation>
    <scope>NUCLEOTIDE SEQUENCE</scope>
    <source>
        <strain evidence="2">SSS_KF_BRIS2020</strain>
    </source>
</reference>
<keyword evidence="4" id="KW-1185">Reference proteome</keyword>
<evidence type="ECO:0000259" key="1">
    <source>
        <dbReference type="Pfam" id="PF20412"/>
    </source>
</evidence>
<feature type="domain" description="Ral GTPase-activating protein subunit alpha/beta N-terminal" evidence="1">
    <location>
        <begin position="152"/>
        <end position="275"/>
    </location>
</feature>
<dbReference type="EnsemblMetazoa" id="SSS_1465s_mrna">
    <property type="protein sequence ID" value="KAF7488076.1"/>
    <property type="gene ID" value="SSS_1465"/>
</dbReference>
<proteinExistence type="predicted"/>
<gene>
    <name evidence="2" type="ORF">SSS_1465</name>
</gene>
<dbReference type="InterPro" id="IPR039930">
    <property type="entry name" value="RALGAPB"/>
</dbReference>
<dbReference type="PANTHER" id="PTHR21344">
    <property type="entry name" value="RAL GTPASE-ACTIVATING PROTEIN SUBUNIT BETA"/>
    <property type="match status" value="1"/>
</dbReference>
<dbReference type="Pfam" id="PF20412">
    <property type="entry name" value="RALGAPB_N"/>
    <property type="match status" value="1"/>
</dbReference>
<reference evidence="4" key="1">
    <citation type="journal article" date="2020" name="PLoS Negl. Trop. Dis.">
        <title>High-quality nuclear genome for Sarcoptes scabiei-A critical resource for a neglected parasite.</title>
        <authorList>
            <person name="Korhonen P.K."/>
            <person name="Gasser R.B."/>
            <person name="Ma G."/>
            <person name="Wang T."/>
            <person name="Stroehlein A.J."/>
            <person name="Young N.D."/>
            <person name="Ang C.S."/>
            <person name="Fernando D.D."/>
            <person name="Lu H.C."/>
            <person name="Taylor S."/>
            <person name="Reynolds S.L."/>
            <person name="Mofiz E."/>
            <person name="Najaraj S.H."/>
            <person name="Gowda H."/>
            <person name="Madugundu A."/>
            <person name="Renuse S."/>
            <person name="Holt D."/>
            <person name="Pandey A."/>
            <person name="Papenfuss A.T."/>
            <person name="Fischer K."/>
        </authorList>
    </citation>
    <scope>NUCLEOTIDE SEQUENCE [LARGE SCALE GENOMIC DNA]</scope>
</reference>
<dbReference type="OrthoDB" id="10009983at2759"/>
<sequence length="1438" mass="166659">MFEDYAAIDIEEICFRKSITILNKLSELNEPQLVTSLIKPLVNSINNRQKNGDKSLRNFHDDKDVHWIMEVIGYGLTLPLTDNEQYEAVRDCVNIYCEWLHTLSPSLSEDKFIPNPIRQDPNLYCQKMIGHLFNVFLPRSFGSNQENSNDLISKQALICHRILRLLINIATEPNNCMDDRTWEALLQFLLGINHKLLRSQYDPNDVGIGTQISDRVISTLFQGWLLSCVHYFPSPSYWRTLQNVCCDLRHCPALISQWNRVNICLTRRLVTLLYKHDIFSFSIENKVNFMQFNQAVMLLSEDALKQCWYRFLHIIGNPMDLCNPKLIFKNISSSNANHLLPFIFHKAIKGICTLVDIFLGLPEINLNHIEYDLPKFFTNHTLQSTTPPEKRKSNFSVLNKGDKFNRTSVAFSSTSSVMSSSSSNQLAAKMQQNASQIFPMIMLMPFPLNFIQNHCKLTSILDVFGEWLFQASFFGSKLNHDHRKASLSSSTSTSSTITQTNSNEFENQHHQYNLHTNDPTMTTKLDALSPETFESGQAEALGTLCKIFCLKKDDEDISQILSQQNHLEFVKLRNYLTGFYIALKVNLTSIHENKIQIVSSILVNSVRFFETDLPGSKILMPHFFRCVEFFLGQKEKSDTVSFVLIRNACIKILISLISLLLHYRSLPVKDSLMDYSCATLISYYPRLILNLILGLHNETDHNNIQMILNALLFVVEDCCNQSDTIVFQQSPTNHESSFPFNLYDFFNKEDFDFDEVHRDRMLDINLFLLINSIVADILCKSSLRNSNYNISLTALEILSALAQIRKFDSDGKKNYLCNQKCSLFIRKICEFIENQCYKPSMFHSKDMHSTIVAAYQCLCVWIHEHLHLIKDLDCITILFELIELGISGTKSKKGEEFKSDKILKPASLRVREAAELLLNTMMSRMEFSSGLRNRDDIIIDCDLNELKINEIFTKLKMKSASLLNNFRHFVVDNSILISIFDGEIDNEETVCFVRSAYGKYCFALKNRFVSKRKNERNSSVDRSNLSEKHFDNYDSIPSQNFIYFPEFYDQIATTKHDSSILKLQKFVNENENLREDFETMQNFLEKVEQNLSFEKAKLSIGTSNITELVEPAPTDSFEAFRLVMSQFEIFNFDLKNISPMKNSSLTLLQDGNGDFINHLSRLDLVSGKMNDFIMIFYVPKDFICEDEILFASSYQYLHNSTFRSFLNMLGKRISCNTKLASNLFYWNDVLHETIFISPHKPENILDKFSLDIFIKESNESIRQKFFQKSSSNGVDGDDAQQSNLVREFFYHNLGCDVKIFVFWIEKIEDFDRLPFNNIDVKEESDYQHHSNPSSDSQRKQFSIIINPLKNGLFRVFNYSTGINRSVFTIDRMILSKQLLATYVRFFALNSFRRRRMNIESFQLPHVKRRLKIQEIANKFKSNHDPLKSIGDIFKPKVF</sequence>
<evidence type="ECO:0000313" key="4">
    <source>
        <dbReference type="Proteomes" id="UP000070412"/>
    </source>
</evidence>
<dbReference type="PANTHER" id="PTHR21344:SF1">
    <property type="entry name" value="RAL GTPASE-ACTIVATING PROTEIN SUBUNIT BETA"/>
    <property type="match status" value="1"/>
</dbReference>
<dbReference type="GO" id="GO:0005096">
    <property type="term" value="F:GTPase activator activity"/>
    <property type="evidence" value="ECO:0007669"/>
    <property type="project" value="InterPro"/>
</dbReference>
<dbReference type="InterPro" id="IPR046859">
    <property type="entry name" value="RGPA/RALGAPB_N"/>
</dbReference>
<dbReference type="Proteomes" id="UP000070412">
    <property type="component" value="Unassembled WGS sequence"/>
</dbReference>
<evidence type="ECO:0000313" key="3">
    <source>
        <dbReference type="EnsemblMetazoa" id="KAF7488076.1"/>
    </source>
</evidence>
<dbReference type="GO" id="GO:0051056">
    <property type="term" value="P:regulation of small GTPase mediated signal transduction"/>
    <property type="evidence" value="ECO:0007669"/>
    <property type="project" value="InterPro"/>
</dbReference>
<dbReference type="SUPFAM" id="SSF111347">
    <property type="entry name" value="Rap/Ran-GAP"/>
    <property type="match status" value="1"/>
</dbReference>
<evidence type="ECO:0000313" key="2">
    <source>
        <dbReference type="EMBL" id="KAF7488076.1"/>
    </source>
</evidence>
<accession>A0A834R3M3</accession>